<proteinExistence type="predicted"/>
<dbReference type="Pfam" id="PF00702">
    <property type="entry name" value="Hydrolase"/>
    <property type="match status" value="1"/>
</dbReference>
<gene>
    <name evidence="1" type="ORF">ACFP0N_29795</name>
</gene>
<reference evidence="2" key="1">
    <citation type="journal article" date="2019" name="Int. J. Syst. Evol. Microbiol.">
        <title>The Global Catalogue of Microorganisms (GCM) 10K type strain sequencing project: providing services to taxonomists for standard genome sequencing and annotation.</title>
        <authorList>
            <consortium name="The Broad Institute Genomics Platform"/>
            <consortium name="The Broad Institute Genome Sequencing Center for Infectious Disease"/>
            <person name="Wu L."/>
            <person name="Ma J."/>
        </authorList>
    </citation>
    <scope>NUCLEOTIDE SEQUENCE [LARGE SCALE GENOMIC DNA]</scope>
    <source>
        <strain evidence="2">CGMCC 4.1469</strain>
    </source>
</reference>
<dbReference type="InterPro" id="IPR036412">
    <property type="entry name" value="HAD-like_sf"/>
</dbReference>
<dbReference type="PANTHER" id="PTHR43611">
    <property type="entry name" value="ALPHA-D-GLUCOSE 1-PHOSPHATE PHOSPHATASE"/>
    <property type="match status" value="1"/>
</dbReference>
<evidence type="ECO:0000313" key="1">
    <source>
        <dbReference type="EMBL" id="MFC5889170.1"/>
    </source>
</evidence>
<dbReference type="PANTHER" id="PTHR43611:SF3">
    <property type="entry name" value="FLAVIN MONONUCLEOTIDE HYDROLASE 1, CHLOROPLATIC"/>
    <property type="match status" value="1"/>
</dbReference>
<keyword evidence="1" id="KW-0378">Hydrolase</keyword>
<dbReference type="RefSeq" id="WP_345328261.1">
    <property type="nucleotide sequence ID" value="NZ_BAAAVH010000016.1"/>
</dbReference>
<evidence type="ECO:0000313" key="2">
    <source>
        <dbReference type="Proteomes" id="UP001596067"/>
    </source>
</evidence>
<dbReference type="PRINTS" id="PR00413">
    <property type="entry name" value="HADHALOGNASE"/>
</dbReference>
<name>A0ABW1F4X4_9ACTN</name>
<dbReference type="GO" id="GO:0016787">
    <property type="term" value="F:hydrolase activity"/>
    <property type="evidence" value="ECO:0007669"/>
    <property type="project" value="UniProtKB-KW"/>
</dbReference>
<keyword evidence="2" id="KW-1185">Reference proteome</keyword>
<dbReference type="EMBL" id="JBHSOD010000052">
    <property type="protein sequence ID" value="MFC5889170.1"/>
    <property type="molecule type" value="Genomic_DNA"/>
</dbReference>
<dbReference type="Gene3D" id="3.40.50.1000">
    <property type="entry name" value="HAD superfamily/HAD-like"/>
    <property type="match status" value="1"/>
</dbReference>
<dbReference type="Proteomes" id="UP001596067">
    <property type="component" value="Unassembled WGS sequence"/>
</dbReference>
<accession>A0ABW1F4X4</accession>
<dbReference type="SUPFAM" id="SSF56784">
    <property type="entry name" value="HAD-like"/>
    <property type="match status" value="1"/>
</dbReference>
<dbReference type="InterPro" id="IPR006439">
    <property type="entry name" value="HAD-SF_hydro_IA"/>
</dbReference>
<comment type="caution">
    <text evidence="1">The sequence shown here is derived from an EMBL/GenBank/DDBJ whole genome shotgun (WGS) entry which is preliminary data.</text>
</comment>
<protein>
    <submittedName>
        <fullName evidence="1">HAD family hydrolase</fullName>
        <ecNumber evidence="1">3.1.3.-</ecNumber>
    </submittedName>
</protein>
<dbReference type="InterPro" id="IPR023214">
    <property type="entry name" value="HAD_sf"/>
</dbReference>
<dbReference type="EC" id="3.1.3.-" evidence="1"/>
<organism evidence="1 2">
    <name type="scientific">Kitasatospora aburaviensis</name>
    <dbReference type="NCBI Taxonomy" id="67265"/>
    <lineage>
        <taxon>Bacteria</taxon>
        <taxon>Bacillati</taxon>
        <taxon>Actinomycetota</taxon>
        <taxon>Actinomycetes</taxon>
        <taxon>Kitasatosporales</taxon>
        <taxon>Streptomycetaceae</taxon>
        <taxon>Kitasatospora</taxon>
    </lineage>
</organism>
<dbReference type="NCBIfam" id="TIGR01509">
    <property type="entry name" value="HAD-SF-IA-v3"/>
    <property type="match status" value="1"/>
</dbReference>
<sequence length="248" mass="26720">MPTPPPRPPSHEPAAVLLDSGGVLIRPIGGRWNPRADFEQTVLTRRPDITPGRFAAAIATGDRFLDSTPTTPDPDDYHRVLLHALGVEPDPHLLADLRRDVPAPTVLETYPDVAPTLEELRRRGVRIAVVSDAWPNLPRLHEELGIGHFFEAYAISAELGCNKPDPRMYHHAGAALGLAPAQCLFVDDDPRLVAAAIDLGYAGRVLCREPDAGDPPPTGVPAIASLTDLLDLLRPTPPRPAAGRPPGR</sequence>